<sequence length="442" mass="47677">MIEHDNDCAIEDDSGNDSDFLSDEDEWEDDGSESCDAHETTIFEASIVIRNGLRFQMPQKKSKGKAKQGPNDLVLGGTYRHARNPDGSLISNLARQMKLEAERLAEERRSHEFLHSHAGGIASIDVAHSTGYLGPLFSTGNHQLPDPLRYHPGPATPPGTPPSLESQSPIPPPPAPPSTPSMPIIRRQLRFGSSASIQELLTPPMSPTTAVTSMATAIATLLSSSNPAATAIAILSGSSSRSSVAGSASTASSFSVPENGVIHIEQLKSSQKHVSYSSNHTVIDEYGEVRNPVPFNGAYGPRAGPVVKLGQQLLPASCPNAAPSSSTDGIIDGIPDTAGCRRLRRPLMRSASSDLLPGEITDSLREQILNENNSRYIFTVYGTRRFVEVPPGAPPVCNCRRHGSGRAPHGHKYPPARQVYFVDNYKEPESWTWANDYNSKGW</sequence>
<feature type="region of interest" description="Disordered" evidence="1">
    <location>
        <begin position="1"/>
        <end position="36"/>
    </location>
</feature>
<feature type="compositionally biased region" description="Acidic residues" evidence="1">
    <location>
        <begin position="8"/>
        <end position="33"/>
    </location>
</feature>
<organism evidence="2 3">
    <name type="scientific">Sporothrix eucalyptigena</name>
    <dbReference type="NCBI Taxonomy" id="1812306"/>
    <lineage>
        <taxon>Eukaryota</taxon>
        <taxon>Fungi</taxon>
        <taxon>Dikarya</taxon>
        <taxon>Ascomycota</taxon>
        <taxon>Pezizomycotina</taxon>
        <taxon>Sordariomycetes</taxon>
        <taxon>Sordariomycetidae</taxon>
        <taxon>Ophiostomatales</taxon>
        <taxon>Ophiostomataceae</taxon>
        <taxon>Sporothrix</taxon>
    </lineage>
</organism>
<dbReference type="Proteomes" id="UP001642482">
    <property type="component" value="Unassembled WGS sequence"/>
</dbReference>
<reference evidence="2 3" key="1">
    <citation type="submission" date="2024-01" db="EMBL/GenBank/DDBJ databases">
        <authorList>
            <person name="Allen C."/>
            <person name="Tagirdzhanova G."/>
        </authorList>
    </citation>
    <scope>NUCLEOTIDE SEQUENCE [LARGE SCALE GENOMIC DNA]</scope>
</reference>
<feature type="compositionally biased region" description="Pro residues" evidence="1">
    <location>
        <begin position="169"/>
        <end position="180"/>
    </location>
</feature>
<comment type="caution">
    <text evidence="2">The sequence shown here is derived from an EMBL/GenBank/DDBJ whole genome shotgun (WGS) entry which is preliminary data.</text>
</comment>
<gene>
    <name evidence="2" type="ORF">SEUCBS140593_002566</name>
</gene>
<evidence type="ECO:0000313" key="3">
    <source>
        <dbReference type="Proteomes" id="UP001642482"/>
    </source>
</evidence>
<accession>A0ABP0B7M4</accession>
<feature type="region of interest" description="Disordered" evidence="1">
    <location>
        <begin position="143"/>
        <end position="183"/>
    </location>
</feature>
<proteinExistence type="predicted"/>
<evidence type="ECO:0000313" key="2">
    <source>
        <dbReference type="EMBL" id="CAK7215528.1"/>
    </source>
</evidence>
<feature type="region of interest" description="Disordered" evidence="1">
    <location>
        <begin position="58"/>
        <end position="87"/>
    </location>
</feature>
<dbReference type="EMBL" id="CAWUHD010000017">
    <property type="protein sequence ID" value="CAK7215528.1"/>
    <property type="molecule type" value="Genomic_DNA"/>
</dbReference>
<evidence type="ECO:0000256" key="1">
    <source>
        <dbReference type="SAM" id="MobiDB-lite"/>
    </source>
</evidence>
<name>A0ABP0B7M4_9PEZI</name>
<keyword evidence="3" id="KW-1185">Reference proteome</keyword>
<protein>
    <submittedName>
        <fullName evidence="2">Uncharacterized protein</fullName>
    </submittedName>
</protein>